<reference evidence="4" key="1">
    <citation type="submission" date="2015-09" db="EMBL/GenBank/DDBJ databases">
        <authorList>
            <consortium name="Pathogen Informatics"/>
        </authorList>
    </citation>
    <scope>NUCLEOTIDE SEQUENCE [LARGE SCALE GENOMIC DNA]</scope>
    <source>
        <strain evidence="4">Lake Konstanz</strain>
    </source>
</reference>
<feature type="domain" description="Nucleoprotein TPR/MPL1" evidence="2">
    <location>
        <begin position="278"/>
        <end position="340"/>
    </location>
</feature>
<dbReference type="AlphaFoldDB" id="A0A0S4JL44"/>
<dbReference type="OrthoDB" id="249697at2759"/>
<proteinExistence type="predicted"/>
<feature type="coiled-coil region" evidence="1">
    <location>
        <begin position="36"/>
        <end position="70"/>
    </location>
</feature>
<sequence>MAQRGGAIATTATEAAGLFMSRADFESVKHDPMLVLERATQIITLLEQQDKALSEENNLLKQQLRQEENVAFTADQHATLVETASELELDHRELSQKYVDMEHINKMMQGVVDALRNDKQQLIQELSNLKQQQTSLVGTYAQSITWLKESEDGKDTKESQLKAHQEAIEIKIRNLDQLTKAVVDETQRTIDLQNATEKIGSGRLALEAETTALEQATQQQERTLSYLQSEVTHLDLTIKAKADEMVQLKKQLSASVLELQLQVTKAEEEMSRIRTTVANEKDLTGRQNLWLAKDLQTKTQELLLTRQEMTKENADLKSELSLLREKALRLRSNVLVVEKRNQILHDDLKRLEAEDSLAKAAYVGRKDEAFSTMNRQAAVVQEINTALQTAREDLYVMKSKLCKNCRLAILHTNIDSHSVG</sequence>
<evidence type="ECO:0000313" key="3">
    <source>
        <dbReference type="EMBL" id="CUG91312.1"/>
    </source>
</evidence>
<evidence type="ECO:0000259" key="2">
    <source>
        <dbReference type="Pfam" id="PF25481"/>
    </source>
</evidence>
<feature type="coiled-coil region" evidence="1">
    <location>
        <begin position="249"/>
        <end position="354"/>
    </location>
</feature>
<dbReference type="InterPro" id="IPR057577">
    <property type="entry name" value="Nucleoprot-TPR/MLP1_dom"/>
</dbReference>
<evidence type="ECO:0000313" key="4">
    <source>
        <dbReference type="Proteomes" id="UP000051952"/>
    </source>
</evidence>
<dbReference type="Proteomes" id="UP000051952">
    <property type="component" value="Unassembled WGS sequence"/>
</dbReference>
<keyword evidence="4" id="KW-1185">Reference proteome</keyword>
<dbReference type="VEuPathDB" id="TriTrypDB:BSAL_31260"/>
<accession>A0A0S4JL44</accession>
<dbReference type="EMBL" id="CYKH01001904">
    <property type="protein sequence ID" value="CUG91312.1"/>
    <property type="molecule type" value="Genomic_DNA"/>
</dbReference>
<feature type="coiled-coil region" evidence="1">
    <location>
        <begin position="105"/>
        <end position="181"/>
    </location>
</feature>
<name>A0A0S4JL44_BODSA</name>
<dbReference type="OMA" id="DMEHINK"/>
<protein>
    <recommendedName>
        <fullName evidence="2">Nucleoprotein TPR/MPL1 domain-containing protein</fullName>
    </recommendedName>
</protein>
<evidence type="ECO:0000256" key="1">
    <source>
        <dbReference type="SAM" id="Coils"/>
    </source>
</evidence>
<organism evidence="3 4">
    <name type="scientific">Bodo saltans</name>
    <name type="common">Flagellated protozoan</name>
    <dbReference type="NCBI Taxonomy" id="75058"/>
    <lineage>
        <taxon>Eukaryota</taxon>
        <taxon>Discoba</taxon>
        <taxon>Euglenozoa</taxon>
        <taxon>Kinetoplastea</taxon>
        <taxon>Metakinetoplastina</taxon>
        <taxon>Eubodonida</taxon>
        <taxon>Bodonidae</taxon>
        <taxon>Bodo</taxon>
    </lineage>
</organism>
<dbReference type="Pfam" id="PF25481">
    <property type="entry name" value="Nucleoprot-TPR"/>
    <property type="match status" value="1"/>
</dbReference>
<keyword evidence="1" id="KW-0175">Coiled coil</keyword>
<gene>
    <name evidence="3" type="ORF">BSAL_31260</name>
</gene>